<reference evidence="2" key="1">
    <citation type="submission" date="2023-07" db="EMBL/GenBank/DDBJ databases">
        <authorList>
            <person name="Kim M."/>
        </authorList>
    </citation>
    <scope>NUCLEOTIDE SEQUENCE</scope>
    <source>
        <strain evidence="2">BIUV-7</strain>
    </source>
</reference>
<accession>A0ABT8YE11</accession>
<comment type="caution">
    <text evidence="2">The sequence shown here is derived from an EMBL/GenBank/DDBJ whole genome shotgun (WGS) entry which is preliminary data.</text>
</comment>
<dbReference type="EMBL" id="JAUOTP010000011">
    <property type="protein sequence ID" value="MDO6416615.1"/>
    <property type="molecule type" value="Genomic_DNA"/>
</dbReference>
<proteinExistence type="predicted"/>
<evidence type="ECO:0000256" key="1">
    <source>
        <dbReference type="SAM" id="Phobius"/>
    </source>
</evidence>
<keyword evidence="1" id="KW-1133">Transmembrane helix</keyword>
<gene>
    <name evidence="2" type="ORF">Q4F19_19685</name>
</gene>
<sequence length="187" mass="20788">MHEQDAPIRLPALRRAEQRPERILYVARAGFGALPSGSGTILVFMMPQLLSLGFLVWAIWWPYPASMHAFVRAILCSIVLAGAVVTVAAMLIRRNRGFISAVVQAPFISITVTDRRMLWTVPWEKQPLIEIGRRRMLRGVLGSVDRRGRGNAAVELVAGDPAADIDGHIHFDRLPQVARFVGAIESW</sequence>
<dbReference type="Proteomes" id="UP001169764">
    <property type="component" value="Unassembled WGS sequence"/>
</dbReference>
<dbReference type="RefSeq" id="WP_303546309.1">
    <property type="nucleotide sequence ID" value="NZ_JAUOTP010000011.1"/>
</dbReference>
<keyword evidence="1" id="KW-0472">Membrane</keyword>
<feature type="transmembrane region" description="Helical" evidence="1">
    <location>
        <begin position="69"/>
        <end position="92"/>
    </location>
</feature>
<keyword evidence="1" id="KW-0812">Transmembrane</keyword>
<organism evidence="2 3">
    <name type="scientific">Sphingomonas natans</name>
    <dbReference type="NCBI Taxonomy" id="3063330"/>
    <lineage>
        <taxon>Bacteria</taxon>
        <taxon>Pseudomonadati</taxon>
        <taxon>Pseudomonadota</taxon>
        <taxon>Alphaproteobacteria</taxon>
        <taxon>Sphingomonadales</taxon>
        <taxon>Sphingomonadaceae</taxon>
        <taxon>Sphingomonas</taxon>
    </lineage>
</organism>
<evidence type="ECO:0000313" key="3">
    <source>
        <dbReference type="Proteomes" id="UP001169764"/>
    </source>
</evidence>
<evidence type="ECO:0008006" key="4">
    <source>
        <dbReference type="Google" id="ProtNLM"/>
    </source>
</evidence>
<name>A0ABT8YE11_9SPHN</name>
<evidence type="ECO:0000313" key="2">
    <source>
        <dbReference type="EMBL" id="MDO6416615.1"/>
    </source>
</evidence>
<keyword evidence="3" id="KW-1185">Reference proteome</keyword>
<protein>
    <recommendedName>
        <fullName evidence="4">PH domain-containing protein</fullName>
    </recommendedName>
</protein>